<comment type="similarity">
    <text evidence="2">Belongs to the spermidine/spermine synthase family.</text>
</comment>
<dbReference type="InterPro" id="IPR001045">
    <property type="entry name" value="Spermi_synthase"/>
</dbReference>
<dbReference type="InterPro" id="IPR030373">
    <property type="entry name" value="PABS_CS"/>
</dbReference>
<dbReference type="EMBL" id="BLLK01000020">
    <property type="protein sequence ID" value="GFH45271.1"/>
    <property type="molecule type" value="Genomic_DNA"/>
</dbReference>
<dbReference type="Gene3D" id="3.40.50.150">
    <property type="entry name" value="Vaccinia Virus protein VP39"/>
    <property type="match status" value="1"/>
</dbReference>
<evidence type="ECO:0000256" key="11">
    <source>
        <dbReference type="PROSITE-ProRule" id="PRU00354"/>
    </source>
</evidence>
<keyword evidence="12" id="KW-0812">Transmembrane</keyword>
<dbReference type="InterPro" id="IPR003826">
    <property type="entry name" value="AdoMetDC_fam_prok"/>
</dbReference>
<dbReference type="HAMAP" id="MF_00198">
    <property type="entry name" value="Spermidine_synth"/>
    <property type="match status" value="1"/>
</dbReference>
<keyword evidence="7" id="KW-0865">Zymogen</keyword>
<keyword evidence="9" id="KW-0704">Schiff base</keyword>
<dbReference type="InterPro" id="IPR016067">
    <property type="entry name" value="S-AdoMet_deCO2ase_core"/>
</dbReference>
<dbReference type="SUPFAM" id="SSF56276">
    <property type="entry name" value="S-adenosylmethionine decarboxylase"/>
    <property type="match status" value="1"/>
</dbReference>
<sequence>MGDEQNGQANINSQKPYIVSVTKRFIVMSLMTSILVAFTIGRAARIILIEGPRRALLAPHDSSAMFVRPEHSRETKTLPNPTLIEGKEVPRTLYTAKNFDTAIGASTASAYLERSVPSSAPAEKEAESFCKADENGTHQCSRNKNGNVLVQNVEKDSEEEDEEEHLPAGQHLLVDIKNVDGNFLNSEMRLAEAMVNVVNESKLTLLSYHCHKLIPMGVSCVGVLLESHISFHTWPAEGVITLDLFTCGSGELVPVLPIIDRLFAVPIEGETDENHQPQTVWTHKMRGFGDDSGYLYNDVAEFVLERGNLDYKKQIAWTQTPFQRIDIYDSIDAKTRSLLDYEKSQLNDGSYQSEHQDFFLPEREIFLDGVLQSTRLGNEAYHEALVQPAMFAHGEPKRVAIIGGGEGATLREVLKHKSVEKVTMVEIDQLMVEFCREHLPEWNSCADIEGSADWCGDDPRADMRYEDGLAWFNNRFGDNKIDSDEFKEEKFDIIIMDALDPQDNIPFADVLYTNTAFMKTLYNSLNDDGIIIMQLGEAPKLVSPAEEVSVNAKRAFVMRAFEELGFKSLHVYEEGHCHFRGPWSFSVAMKNLDANTRWYRSATEIDIAIRKNLIKTKSGAPALSSFDGSAMTTYQNPSKFVEIVYCRSDPTPQSCLNYHGKDNKISIADGRKLYDPIVDRHLRRAGGICDYVSYMSKVANFFEKLPEEITNFPCGN</sequence>
<keyword evidence="4" id="KW-0210">Decarboxylase</keyword>
<keyword evidence="12" id="KW-1133">Transmembrane helix</keyword>
<dbReference type="PANTHER" id="PTHR43317">
    <property type="entry name" value="THERMOSPERMINE SYNTHASE ACAULIS5"/>
    <property type="match status" value="1"/>
</dbReference>
<accession>A0AAD3H010</accession>
<proteinExistence type="inferred from homology"/>
<dbReference type="CDD" id="cd02440">
    <property type="entry name" value="AdoMet_MTases"/>
    <property type="match status" value="1"/>
</dbReference>
<evidence type="ECO:0000313" key="14">
    <source>
        <dbReference type="EMBL" id="GFH45271.1"/>
    </source>
</evidence>
<dbReference type="AlphaFoldDB" id="A0AAD3H010"/>
<dbReference type="FunFam" id="3.60.90.10:FF:000025">
    <property type="entry name" value="Uncharacterized protein"/>
    <property type="match status" value="1"/>
</dbReference>
<dbReference type="PROSITE" id="PS51006">
    <property type="entry name" value="PABS_2"/>
    <property type="match status" value="1"/>
</dbReference>
<evidence type="ECO:0000256" key="1">
    <source>
        <dbReference type="ARBA" id="ARBA00001928"/>
    </source>
</evidence>
<comment type="caution">
    <text evidence="14">The sequence shown here is derived from an EMBL/GenBank/DDBJ whole genome shotgun (WGS) entry which is preliminary data.</text>
</comment>
<dbReference type="InterPro" id="IPR030374">
    <property type="entry name" value="PABS"/>
</dbReference>
<keyword evidence="12" id="KW-0472">Membrane</keyword>
<dbReference type="GO" id="GO:0010487">
    <property type="term" value="F:thermospermine synthase activity"/>
    <property type="evidence" value="ECO:0007669"/>
    <property type="project" value="UniProtKB-ARBA"/>
</dbReference>
<dbReference type="Gene3D" id="3.60.90.10">
    <property type="entry name" value="S-adenosylmethionine decarboxylase"/>
    <property type="match status" value="1"/>
</dbReference>
<gene>
    <name evidence="14" type="ORF">CTEN210_01745</name>
</gene>
<evidence type="ECO:0000256" key="12">
    <source>
        <dbReference type="SAM" id="Phobius"/>
    </source>
</evidence>
<evidence type="ECO:0000313" key="15">
    <source>
        <dbReference type="Proteomes" id="UP001054902"/>
    </source>
</evidence>
<dbReference type="GO" id="GO:0004014">
    <property type="term" value="F:adenosylmethionine decarboxylase activity"/>
    <property type="evidence" value="ECO:0007669"/>
    <property type="project" value="InterPro"/>
</dbReference>
<dbReference type="NCBIfam" id="TIGR03330">
    <property type="entry name" value="SAM_DCase_Bsu"/>
    <property type="match status" value="1"/>
</dbReference>
<dbReference type="InterPro" id="IPR029063">
    <property type="entry name" value="SAM-dependent_MTases_sf"/>
</dbReference>
<keyword evidence="15" id="KW-1185">Reference proteome</keyword>
<evidence type="ECO:0000256" key="5">
    <source>
        <dbReference type="ARBA" id="ARBA00022813"/>
    </source>
</evidence>
<keyword evidence="10" id="KW-0670">Pyruvate</keyword>
<keyword evidence="6 11" id="KW-0620">Polyamine biosynthesis</keyword>
<dbReference type="PANTHER" id="PTHR43317:SF1">
    <property type="entry name" value="THERMOSPERMINE SYNTHASE ACAULIS5"/>
    <property type="match status" value="1"/>
</dbReference>
<evidence type="ECO:0000256" key="7">
    <source>
        <dbReference type="ARBA" id="ARBA00023145"/>
    </source>
</evidence>
<feature type="active site" description="Proton acceptor" evidence="11">
    <location>
        <position position="497"/>
    </location>
</feature>
<dbReference type="Proteomes" id="UP001054902">
    <property type="component" value="Unassembled WGS sequence"/>
</dbReference>
<evidence type="ECO:0000256" key="9">
    <source>
        <dbReference type="ARBA" id="ARBA00023270"/>
    </source>
</evidence>
<name>A0AAD3H010_9STRA</name>
<evidence type="ECO:0000256" key="6">
    <source>
        <dbReference type="ARBA" id="ARBA00023115"/>
    </source>
</evidence>
<reference evidence="14 15" key="1">
    <citation type="journal article" date="2021" name="Sci. Rep.">
        <title>The genome of the diatom Chaetoceros tenuissimus carries an ancient integrated fragment of an extant virus.</title>
        <authorList>
            <person name="Hongo Y."/>
            <person name="Kimura K."/>
            <person name="Takaki Y."/>
            <person name="Yoshida Y."/>
            <person name="Baba S."/>
            <person name="Kobayashi G."/>
            <person name="Nagasaki K."/>
            <person name="Hano T."/>
            <person name="Tomaru Y."/>
        </authorList>
    </citation>
    <scope>NUCLEOTIDE SEQUENCE [LARGE SCALE GENOMIC DNA]</scope>
    <source>
        <strain evidence="14 15">NIES-3715</strain>
    </source>
</reference>
<dbReference type="PROSITE" id="PS01330">
    <property type="entry name" value="PABS_1"/>
    <property type="match status" value="1"/>
</dbReference>
<evidence type="ECO:0000256" key="8">
    <source>
        <dbReference type="ARBA" id="ARBA00023239"/>
    </source>
</evidence>
<evidence type="ECO:0000256" key="3">
    <source>
        <dbReference type="ARBA" id="ARBA00022679"/>
    </source>
</evidence>
<dbReference type="InterPro" id="IPR017716">
    <property type="entry name" value="S-AdoMet_deCOase_pro-enz"/>
</dbReference>
<evidence type="ECO:0000256" key="10">
    <source>
        <dbReference type="ARBA" id="ARBA00023317"/>
    </source>
</evidence>
<feature type="transmembrane region" description="Helical" evidence="12">
    <location>
        <begin position="25"/>
        <end position="44"/>
    </location>
</feature>
<protein>
    <recommendedName>
        <fullName evidence="13">PABS domain-containing protein</fullName>
    </recommendedName>
</protein>
<dbReference type="Pfam" id="PF02675">
    <property type="entry name" value="AdoMet_dc"/>
    <property type="match status" value="1"/>
</dbReference>
<evidence type="ECO:0000256" key="2">
    <source>
        <dbReference type="ARBA" id="ARBA00007867"/>
    </source>
</evidence>
<feature type="domain" description="PABS" evidence="13">
    <location>
        <begin position="298"/>
        <end position="590"/>
    </location>
</feature>
<keyword evidence="5" id="KW-0068">Autocatalytic cleavage</keyword>
<keyword evidence="8" id="KW-0456">Lyase</keyword>
<dbReference type="GO" id="GO:0008295">
    <property type="term" value="P:spermidine biosynthetic process"/>
    <property type="evidence" value="ECO:0007669"/>
    <property type="project" value="InterPro"/>
</dbReference>
<dbReference type="Pfam" id="PF01564">
    <property type="entry name" value="Spermine_synth"/>
    <property type="match status" value="1"/>
</dbReference>
<dbReference type="SUPFAM" id="SSF53335">
    <property type="entry name" value="S-adenosyl-L-methionine-dependent methyltransferases"/>
    <property type="match status" value="1"/>
</dbReference>
<evidence type="ECO:0000259" key="13">
    <source>
        <dbReference type="PROSITE" id="PS51006"/>
    </source>
</evidence>
<keyword evidence="3 11" id="KW-0808">Transferase</keyword>
<evidence type="ECO:0000256" key="4">
    <source>
        <dbReference type="ARBA" id="ARBA00022793"/>
    </source>
</evidence>
<comment type="cofactor">
    <cofactor evidence="1">
        <name>pyruvate</name>
        <dbReference type="ChEBI" id="CHEBI:15361"/>
    </cofactor>
</comment>
<organism evidence="14 15">
    <name type="scientific">Chaetoceros tenuissimus</name>
    <dbReference type="NCBI Taxonomy" id="426638"/>
    <lineage>
        <taxon>Eukaryota</taxon>
        <taxon>Sar</taxon>
        <taxon>Stramenopiles</taxon>
        <taxon>Ochrophyta</taxon>
        <taxon>Bacillariophyta</taxon>
        <taxon>Coscinodiscophyceae</taxon>
        <taxon>Chaetocerotophycidae</taxon>
        <taxon>Chaetocerotales</taxon>
        <taxon>Chaetocerotaceae</taxon>
        <taxon>Chaetoceros</taxon>
    </lineage>
</organism>